<dbReference type="VEuPathDB" id="FungiDB:RhiirA1_456386"/>
<evidence type="ECO:0000313" key="2">
    <source>
        <dbReference type="EMBL" id="PKC00696.1"/>
    </source>
</evidence>
<dbReference type="EMBL" id="LLXJ01001803">
    <property type="protein sequence ID" value="PKC00696.1"/>
    <property type="molecule type" value="Genomic_DNA"/>
</dbReference>
<evidence type="ECO:0000256" key="1">
    <source>
        <dbReference type="SAM" id="Coils"/>
    </source>
</evidence>
<gene>
    <name evidence="2" type="ORF">RhiirA5_427807</name>
</gene>
<dbReference type="VEuPathDB" id="FungiDB:FUN_015499"/>
<dbReference type="VEuPathDB" id="FungiDB:RhiirFUN_007036"/>
<keyword evidence="1" id="KW-0175">Coiled coil</keyword>
<name>A0A2N0P1L9_9GLOM</name>
<protein>
    <submittedName>
        <fullName evidence="2">Uncharacterized protein</fullName>
    </submittedName>
</protein>
<reference evidence="2 3" key="2">
    <citation type="submission" date="2017-09" db="EMBL/GenBank/DDBJ databases">
        <title>Extensive intraspecific genome diversity in a model arbuscular mycorrhizal fungus.</title>
        <authorList>
            <person name="Chen E.C."/>
            <person name="Morin E."/>
            <person name="Beaudet D."/>
            <person name="Noel J."/>
            <person name="Ndikumana S."/>
            <person name="Charron P."/>
            <person name="St-Onge C."/>
            <person name="Giorgi J."/>
            <person name="Grigoriev I.V."/>
            <person name="Roux C."/>
            <person name="Martin F.M."/>
            <person name="Corradi N."/>
        </authorList>
    </citation>
    <scope>NUCLEOTIDE SEQUENCE [LARGE SCALE GENOMIC DNA]</scope>
    <source>
        <strain evidence="2 3">A5</strain>
    </source>
</reference>
<feature type="non-terminal residue" evidence="2">
    <location>
        <position position="1"/>
    </location>
</feature>
<feature type="coiled-coil region" evidence="1">
    <location>
        <begin position="55"/>
        <end position="82"/>
    </location>
</feature>
<comment type="caution">
    <text evidence="2">The sequence shown here is derived from an EMBL/GenBank/DDBJ whole genome shotgun (WGS) entry which is preliminary data.</text>
</comment>
<dbReference type="AlphaFoldDB" id="A0A2N0P1L9"/>
<sequence length="262" mass="29910">ELKEKLHSTLVSNAEINDLCEKLQVRDLERERQSSHVKSQIKELCEANEWLRSFAEKSKNEIDFLRTRINELEAELREVNSSFAYINDTLSGEAKKSKQFLLEYQSFFDSNKVVDGQEVRHKTSGGQNTGRSVSLEYGFSEAYPWDTGFLISFEFSEAYPWDTGFPISPRSAALDEMRRMEYYIYHLDEAKSAKNINHPACPAFPFRLLICGGSDSGKTNMILNLLLGNKIQRLQKKKKGERVPGAISGKYNISRNKGGLHP</sequence>
<dbReference type="Proteomes" id="UP000232722">
    <property type="component" value="Unassembled WGS sequence"/>
</dbReference>
<accession>A0A2N0P1L9</accession>
<organism evidence="2 3">
    <name type="scientific">Rhizophagus irregularis</name>
    <dbReference type="NCBI Taxonomy" id="588596"/>
    <lineage>
        <taxon>Eukaryota</taxon>
        <taxon>Fungi</taxon>
        <taxon>Fungi incertae sedis</taxon>
        <taxon>Mucoromycota</taxon>
        <taxon>Glomeromycotina</taxon>
        <taxon>Glomeromycetes</taxon>
        <taxon>Glomerales</taxon>
        <taxon>Glomeraceae</taxon>
        <taxon>Rhizophagus</taxon>
    </lineage>
</organism>
<proteinExistence type="predicted"/>
<reference evidence="2 3" key="1">
    <citation type="submission" date="2016-04" db="EMBL/GenBank/DDBJ databases">
        <title>Genome analyses suggest a sexual origin of heterokaryosis in a supposedly ancient asexual fungus.</title>
        <authorList>
            <person name="Ropars J."/>
            <person name="Sedzielewska K."/>
            <person name="Noel J."/>
            <person name="Charron P."/>
            <person name="Farinelli L."/>
            <person name="Marton T."/>
            <person name="Kruger M."/>
            <person name="Pelin A."/>
            <person name="Brachmann A."/>
            <person name="Corradi N."/>
        </authorList>
    </citation>
    <scope>NUCLEOTIDE SEQUENCE [LARGE SCALE GENOMIC DNA]</scope>
    <source>
        <strain evidence="2 3">A5</strain>
    </source>
</reference>
<evidence type="ECO:0000313" key="3">
    <source>
        <dbReference type="Proteomes" id="UP000232722"/>
    </source>
</evidence>